<proteinExistence type="predicted"/>
<protein>
    <submittedName>
        <fullName evidence="6">Endonuclease III domain-containing protein</fullName>
    </submittedName>
</protein>
<dbReference type="Pfam" id="PF00730">
    <property type="entry name" value="HhH-GPD"/>
    <property type="match status" value="1"/>
</dbReference>
<evidence type="ECO:0000256" key="2">
    <source>
        <dbReference type="ARBA" id="ARBA00022723"/>
    </source>
</evidence>
<keyword evidence="3" id="KW-0408">Iron</keyword>
<accession>A0A9X4MM28</accession>
<dbReference type="GO" id="GO:0046872">
    <property type="term" value="F:metal ion binding"/>
    <property type="evidence" value="ECO:0007669"/>
    <property type="project" value="UniProtKB-KW"/>
</dbReference>
<evidence type="ECO:0000256" key="3">
    <source>
        <dbReference type="ARBA" id="ARBA00023004"/>
    </source>
</evidence>
<sequence length="211" mass="23896">MSNRIEEIHTRLFDHFGAQHWWPGETPFEIMLGAVLTQNTSWRNVSMVIEGLRREGLLSFAALDALPLEALAEKIRPSGYYNQKAKRIKGLFAAIREDSGSLEEFFAQETQTLREKLLAIKGIGPETADSITLYAAAKPVFVVDAYTYRILLRHDLIAEDAGYEEIQDLFLSKLPAEAQLFNEYHALLVRLAKEYCKKSNPLCDSCPLQGF</sequence>
<dbReference type="InterPro" id="IPR023170">
    <property type="entry name" value="HhH_base_excis_C"/>
</dbReference>
<comment type="caution">
    <text evidence="6">The sequence shown here is derived from an EMBL/GenBank/DDBJ whole genome shotgun (WGS) entry which is preliminary data.</text>
</comment>
<dbReference type="RefSeq" id="WP_307632267.1">
    <property type="nucleotide sequence ID" value="NZ_JAPHEH010000001.1"/>
</dbReference>
<evidence type="ECO:0000256" key="1">
    <source>
        <dbReference type="ARBA" id="ARBA00022485"/>
    </source>
</evidence>
<reference evidence="6" key="2">
    <citation type="submission" date="2022-10" db="EMBL/GenBank/DDBJ databases">
        <authorList>
            <person name="Aronson H.S."/>
        </authorList>
    </citation>
    <scope>NUCLEOTIDE SEQUENCE</scope>
    <source>
        <strain evidence="6">RS19-109</strain>
    </source>
</reference>
<keyword evidence="7" id="KW-1185">Reference proteome</keyword>
<dbReference type="GO" id="GO:0051539">
    <property type="term" value="F:4 iron, 4 sulfur cluster binding"/>
    <property type="evidence" value="ECO:0007669"/>
    <property type="project" value="UniProtKB-KW"/>
</dbReference>
<dbReference type="AlphaFoldDB" id="A0A9X4MM28"/>
<keyword evidence="2" id="KW-0479">Metal-binding</keyword>
<keyword evidence="6" id="KW-0255">Endonuclease</keyword>
<reference evidence="6" key="1">
    <citation type="journal article" date="2022" name="bioRxiv">
        <title>Thiovibrio frasassiensisgen. nov., sp. nov., an autotrophic, elemental sulfur disproportionating bacterium isolated from sulfidic karst sediment, and proposal of Thiovibrionaceae fam. nov.</title>
        <authorList>
            <person name="Aronson H."/>
            <person name="Thomas C."/>
            <person name="Bhattacharyya M."/>
            <person name="Eckstein S."/>
            <person name="Jensen S."/>
            <person name="Barco R."/>
            <person name="Macalady J."/>
            <person name="Amend J."/>
        </authorList>
    </citation>
    <scope>NUCLEOTIDE SEQUENCE</scope>
    <source>
        <strain evidence="6">RS19-109</strain>
    </source>
</reference>
<keyword evidence="1" id="KW-0004">4Fe-4S</keyword>
<keyword evidence="6" id="KW-0378">Hydrolase</keyword>
<dbReference type="Gene3D" id="1.10.1670.10">
    <property type="entry name" value="Helix-hairpin-Helix base-excision DNA repair enzymes (C-terminal)"/>
    <property type="match status" value="1"/>
</dbReference>
<dbReference type="SMART" id="SM00478">
    <property type="entry name" value="ENDO3c"/>
    <property type="match status" value="1"/>
</dbReference>
<evidence type="ECO:0000256" key="4">
    <source>
        <dbReference type="ARBA" id="ARBA00023014"/>
    </source>
</evidence>
<evidence type="ECO:0000259" key="5">
    <source>
        <dbReference type="SMART" id="SM00478"/>
    </source>
</evidence>
<dbReference type="SUPFAM" id="SSF48150">
    <property type="entry name" value="DNA-glycosylase"/>
    <property type="match status" value="1"/>
</dbReference>
<dbReference type="GO" id="GO:0004519">
    <property type="term" value="F:endonuclease activity"/>
    <property type="evidence" value="ECO:0007669"/>
    <property type="project" value="UniProtKB-KW"/>
</dbReference>
<dbReference type="InterPro" id="IPR003265">
    <property type="entry name" value="HhH-GPD_domain"/>
</dbReference>
<dbReference type="Gene3D" id="1.10.340.30">
    <property type="entry name" value="Hypothetical protein, domain 2"/>
    <property type="match status" value="1"/>
</dbReference>
<organism evidence="6 7">
    <name type="scientific">Thiovibrio frasassiensis</name>
    <dbReference type="NCBI Taxonomy" id="2984131"/>
    <lineage>
        <taxon>Bacteria</taxon>
        <taxon>Pseudomonadati</taxon>
        <taxon>Thermodesulfobacteriota</taxon>
        <taxon>Desulfobulbia</taxon>
        <taxon>Desulfobulbales</taxon>
        <taxon>Thiovibrionaceae</taxon>
        <taxon>Thiovibrio</taxon>
    </lineage>
</organism>
<dbReference type="PANTHER" id="PTHR10359">
    <property type="entry name" value="A/G-SPECIFIC ADENINE GLYCOSYLASE/ENDONUCLEASE III"/>
    <property type="match status" value="1"/>
</dbReference>
<dbReference type="GO" id="GO:0006284">
    <property type="term" value="P:base-excision repair"/>
    <property type="evidence" value="ECO:0007669"/>
    <property type="project" value="InterPro"/>
</dbReference>
<dbReference type="PANTHER" id="PTHR10359:SF19">
    <property type="entry name" value="DNA REPAIR GLYCOSYLASE MJ1434-RELATED"/>
    <property type="match status" value="1"/>
</dbReference>
<dbReference type="InterPro" id="IPR011257">
    <property type="entry name" value="DNA_glycosylase"/>
</dbReference>
<feature type="domain" description="HhH-GPD" evidence="5">
    <location>
        <begin position="36"/>
        <end position="194"/>
    </location>
</feature>
<dbReference type="CDD" id="cd00056">
    <property type="entry name" value="ENDO3c"/>
    <property type="match status" value="1"/>
</dbReference>
<gene>
    <name evidence="6" type="ORF">OLX77_03845</name>
</gene>
<dbReference type="EMBL" id="JAPHEH010000001">
    <property type="protein sequence ID" value="MDG4475292.1"/>
    <property type="molecule type" value="Genomic_DNA"/>
</dbReference>
<dbReference type="Proteomes" id="UP001154240">
    <property type="component" value="Unassembled WGS sequence"/>
</dbReference>
<keyword evidence="4" id="KW-0411">Iron-sulfur</keyword>
<keyword evidence="6" id="KW-0540">Nuclease</keyword>
<evidence type="ECO:0000313" key="7">
    <source>
        <dbReference type="Proteomes" id="UP001154240"/>
    </source>
</evidence>
<dbReference type="PIRSF" id="PIRSF001435">
    <property type="entry name" value="Nth"/>
    <property type="match status" value="1"/>
</dbReference>
<evidence type="ECO:0000313" key="6">
    <source>
        <dbReference type="EMBL" id="MDG4475292.1"/>
    </source>
</evidence>
<name>A0A9X4MM28_9BACT</name>